<evidence type="ECO:0000256" key="2">
    <source>
        <dbReference type="ARBA" id="ARBA00009540"/>
    </source>
</evidence>
<comment type="subcellular location">
    <subcellularLocation>
        <location evidence="1">Mitochondrion</location>
    </subcellularLocation>
</comment>
<comment type="similarity">
    <text evidence="2">Belongs to the OXR1 family.</text>
</comment>
<comment type="caution">
    <text evidence="7">The sequence shown here is derived from an EMBL/GenBank/DDBJ whole genome shotgun (WGS) entry which is preliminary data.</text>
</comment>
<reference evidence="7" key="1">
    <citation type="submission" date="2023-01" db="EMBL/GenBank/DDBJ databases">
        <title>Metagenome sequencing of chrysophaentin producing Chrysophaeum taylorii.</title>
        <authorList>
            <person name="Davison J."/>
            <person name="Bewley C."/>
        </authorList>
    </citation>
    <scope>NUCLEOTIDE SEQUENCE</scope>
    <source>
        <strain evidence="7">NIES-1699</strain>
    </source>
</reference>
<sequence>MRSRAGAGSFSSLYASVKAGCESSRPYVKPALEYAVCKRCGARVARHVDAIEAHEEKCGVRAARVEDQSTTELPEPETTTVADDEVPPPSVVPTEVPKSFSATSLELAETELCRRLSSESKHLFEEETSNVAGWQRYSVTFGAGRMGIEFEYDARGTRRLVVIRASREAASLGVRARDVLIGVGNRPVPRATDPIAVHRHLLTCARPVVLHFYRLHVRRLEKQQQPEAVQPPSSSRLLTAVWERLPTFFPPKDDHNEETPSSSATVLERQPSELPTPSVRATASRYDDPSFEPCVCAPGQRAALAAHLKPSLRYRTWTLVYDSSVDGMCLEALYARARSARKGPQLLLVRDDLKNVAGAFVDERVRNAGTYFGTGECFVFSFVDADDDLVRVFRWVGPYANLTHPPRRDSKDSVLDDDLPPEDNNEFPEPPPLPSIENDMFIYATHSVLGFGSGGGGFALRLDDALELGASRPCATYGTPASLFNGRDTFPVNRVQLFEFTSNWV</sequence>
<evidence type="ECO:0000256" key="3">
    <source>
        <dbReference type="ARBA" id="ARBA00023128"/>
    </source>
</evidence>
<keyword evidence="3" id="KW-0496">Mitochondrion</keyword>
<feature type="region of interest" description="Disordered" evidence="5">
    <location>
        <begin position="406"/>
        <end position="431"/>
    </location>
</feature>
<dbReference type="SMART" id="SM00584">
    <property type="entry name" value="TLDc"/>
    <property type="match status" value="1"/>
</dbReference>
<dbReference type="PROSITE" id="PS51886">
    <property type="entry name" value="TLDC"/>
    <property type="match status" value="1"/>
</dbReference>
<accession>A0AAD7UBF4</accession>
<dbReference type="EMBL" id="JAQMWT010000400">
    <property type="protein sequence ID" value="KAJ8601832.1"/>
    <property type="molecule type" value="Genomic_DNA"/>
</dbReference>
<evidence type="ECO:0000256" key="4">
    <source>
        <dbReference type="ARBA" id="ARBA00040604"/>
    </source>
</evidence>
<organism evidence="7 8">
    <name type="scientific">Chrysophaeum taylorii</name>
    <dbReference type="NCBI Taxonomy" id="2483200"/>
    <lineage>
        <taxon>Eukaryota</taxon>
        <taxon>Sar</taxon>
        <taxon>Stramenopiles</taxon>
        <taxon>Ochrophyta</taxon>
        <taxon>Pelagophyceae</taxon>
        <taxon>Pelagomonadales</taxon>
        <taxon>Pelagomonadaceae</taxon>
        <taxon>Chrysophaeum</taxon>
    </lineage>
</organism>
<dbReference type="InterPro" id="IPR006571">
    <property type="entry name" value="TLDc_dom"/>
</dbReference>
<feature type="domain" description="TLDc" evidence="6">
    <location>
        <begin position="294"/>
        <end position="501"/>
    </location>
</feature>
<protein>
    <recommendedName>
        <fullName evidence="4">Oxidation resistance protein 1</fullName>
    </recommendedName>
</protein>
<dbReference type="AlphaFoldDB" id="A0AAD7UBF4"/>
<feature type="compositionally biased region" description="Low complexity" evidence="5">
    <location>
        <begin position="70"/>
        <end position="81"/>
    </location>
</feature>
<evidence type="ECO:0000256" key="5">
    <source>
        <dbReference type="SAM" id="MobiDB-lite"/>
    </source>
</evidence>
<dbReference type="PANTHER" id="PTHR23354">
    <property type="entry name" value="NUCLEOLAR PROTEIN 7/ESTROGEN RECEPTOR COACTIVATOR-RELATED"/>
    <property type="match status" value="1"/>
</dbReference>
<dbReference type="Proteomes" id="UP001230188">
    <property type="component" value="Unassembled WGS sequence"/>
</dbReference>
<dbReference type="PANTHER" id="PTHR23354:SF62">
    <property type="entry name" value="MUSTARD, ISOFORM V"/>
    <property type="match status" value="1"/>
</dbReference>
<name>A0AAD7UBF4_9STRA</name>
<feature type="region of interest" description="Disordered" evidence="5">
    <location>
        <begin position="249"/>
        <end position="285"/>
    </location>
</feature>
<evidence type="ECO:0000313" key="8">
    <source>
        <dbReference type="Proteomes" id="UP001230188"/>
    </source>
</evidence>
<evidence type="ECO:0000313" key="7">
    <source>
        <dbReference type="EMBL" id="KAJ8601832.1"/>
    </source>
</evidence>
<dbReference type="Pfam" id="PF07534">
    <property type="entry name" value="TLD"/>
    <property type="match status" value="2"/>
</dbReference>
<evidence type="ECO:0000259" key="6">
    <source>
        <dbReference type="PROSITE" id="PS51886"/>
    </source>
</evidence>
<feature type="region of interest" description="Disordered" evidence="5">
    <location>
        <begin position="64"/>
        <end position="96"/>
    </location>
</feature>
<evidence type="ECO:0000256" key="1">
    <source>
        <dbReference type="ARBA" id="ARBA00004173"/>
    </source>
</evidence>
<keyword evidence="8" id="KW-1185">Reference proteome</keyword>
<proteinExistence type="inferred from homology"/>
<gene>
    <name evidence="7" type="ORF">CTAYLR_009047</name>
</gene>
<dbReference type="GO" id="GO:0005739">
    <property type="term" value="C:mitochondrion"/>
    <property type="evidence" value="ECO:0007669"/>
    <property type="project" value="UniProtKB-SubCell"/>
</dbReference>
<feature type="compositionally biased region" description="Acidic residues" evidence="5">
    <location>
        <begin position="415"/>
        <end position="426"/>
    </location>
</feature>